<evidence type="ECO:0000256" key="1">
    <source>
        <dbReference type="SAM" id="Phobius"/>
    </source>
</evidence>
<keyword evidence="1" id="KW-0812">Transmembrane</keyword>
<dbReference type="AlphaFoldDB" id="A0A373FB10"/>
<sequence>MTSKLLRPTRVAAGIQLINNSLGTQPYGACLSTSMETRMHSIKNVQANKPSSNNLLSFKLKSFVKRFINDEENKSNPLDEQVMVILAFAVLAYFVGDWLFSYIDQNFLSVACKAKYFVSP</sequence>
<reference evidence="2 3" key="1">
    <citation type="submission" date="2018-08" db="EMBL/GenBank/DDBJ databases">
        <title>Comamonas testosteroni strain SWCO2.</title>
        <authorList>
            <person name="Jiang N."/>
            <person name="Zhang X.Z."/>
        </authorList>
    </citation>
    <scope>NUCLEOTIDE SEQUENCE [LARGE SCALE GENOMIC DNA]</scope>
    <source>
        <strain evidence="2 3">SWCO2</strain>
    </source>
</reference>
<keyword evidence="3" id="KW-1185">Reference proteome</keyword>
<feature type="transmembrane region" description="Helical" evidence="1">
    <location>
        <begin position="82"/>
        <end position="100"/>
    </location>
</feature>
<evidence type="ECO:0000313" key="2">
    <source>
        <dbReference type="EMBL" id="RGE41371.1"/>
    </source>
</evidence>
<organism evidence="2 3">
    <name type="scientific">Comamonas testosteroni</name>
    <name type="common">Pseudomonas testosteroni</name>
    <dbReference type="NCBI Taxonomy" id="285"/>
    <lineage>
        <taxon>Bacteria</taxon>
        <taxon>Pseudomonadati</taxon>
        <taxon>Pseudomonadota</taxon>
        <taxon>Betaproteobacteria</taxon>
        <taxon>Burkholderiales</taxon>
        <taxon>Comamonadaceae</taxon>
        <taxon>Comamonas</taxon>
    </lineage>
</organism>
<keyword evidence="1" id="KW-1133">Transmembrane helix</keyword>
<comment type="caution">
    <text evidence="2">The sequence shown here is derived from an EMBL/GenBank/DDBJ whole genome shotgun (WGS) entry which is preliminary data.</text>
</comment>
<gene>
    <name evidence="2" type="ORF">DZC30_18865</name>
</gene>
<accession>A0A373FB10</accession>
<evidence type="ECO:0000313" key="3">
    <source>
        <dbReference type="Proteomes" id="UP000261948"/>
    </source>
</evidence>
<keyword evidence="1" id="KW-0472">Membrane</keyword>
<proteinExistence type="predicted"/>
<dbReference type="EMBL" id="QURR01000029">
    <property type="protein sequence ID" value="RGE41371.1"/>
    <property type="molecule type" value="Genomic_DNA"/>
</dbReference>
<protein>
    <submittedName>
        <fullName evidence="2">Uncharacterized protein</fullName>
    </submittedName>
</protein>
<name>A0A373FB10_COMTE</name>
<dbReference type="Proteomes" id="UP000261948">
    <property type="component" value="Unassembled WGS sequence"/>
</dbReference>